<name>A0A4V2W314_9PROT</name>
<sequence length="77" mass="8572">MSNHIVDIEVHIDESLNEGSKADLVEYIRHLEGVVSVGFSLEKSHLMFVGYNTNALQAKDIIDRVQKKGVHAELIGL</sequence>
<dbReference type="EMBL" id="SMCO01000001">
    <property type="protein sequence ID" value="TCV90119.1"/>
    <property type="molecule type" value="Genomic_DNA"/>
</dbReference>
<reference evidence="1 2" key="1">
    <citation type="submission" date="2019-03" db="EMBL/GenBank/DDBJ databases">
        <title>Genomic Encyclopedia of Type Strains, Phase IV (KMG-IV): sequencing the most valuable type-strain genomes for metagenomic binning, comparative biology and taxonomic classification.</title>
        <authorList>
            <person name="Goeker M."/>
        </authorList>
    </citation>
    <scope>NUCLEOTIDE SEQUENCE [LARGE SCALE GENOMIC DNA]</scope>
    <source>
        <strain evidence="1 2">DSM 100309</strain>
    </source>
</reference>
<gene>
    <name evidence="1" type="ORF">EDC63_10186</name>
</gene>
<evidence type="ECO:0000313" key="2">
    <source>
        <dbReference type="Proteomes" id="UP000295367"/>
    </source>
</evidence>
<dbReference type="Proteomes" id="UP000295367">
    <property type="component" value="Unassembled WGS sequence"/>
</dbReference>
<organism evidence="1 2">
    <name type="scientific">Sulfurirhabdus autotrophica</name>
    <dbReference type="NCBI Taxonomy" id="1706046"/>
    <lineage>
        <taxon>Bacteria</taxon>
        <taxon>Pseudomonadati</taxon>
        <taxon>Pseudomonadota</taxon>
        <taxon>Betaproteobacteria</taxon>
        <taxon>Nitrosomonadales</taxon>
        <taxon>Sulfuricellaceae</taxon>
        <taxon>Sulfurirhabdus</taxon>
    </lineage>
</organism>
<accession>A0A4V2W314</accession>
<dbReference type="AlphaFoldDB" id="A0A4V2W314"/>
<comment type="caution">
    <text evidence="1">The sequence shown here is derived from an EMBL/GenBank/DDBJ whole genome shotgun (WGS) entry which is preliminary data.</text>
</comment>
<proteinExistence type="predicted"/>
<dbReference type="RefSeq" id="WP_124947904.1">
    <property type="nucleotide sequence ID" value="NZ_BHVT01000073.1"/>
</dbReference>
<protein>
    <recommendedName>
        <fullName evidence="3">HMA domain-containing protein</fullName>
    </recommendedName>
</protein>
<keyword evidence="2" id="KW-1185">Reference proteome</keyword>
<evidence type="ECO:0000313" key="1">
    <source>
        <dbReference type="EMBL" id="TCV90119.1"/>
    </source>
</evidence>
<evidence type="ECO:0008006" key="3">
    <source>
        <dbReference type="Google" id="ProtNLM"/>
    </source>
</evidence>